<dbReference type="OrthoDB" id="76412at2759"/>
<dbReference type="AlphaFoldDB" id="A0A7M7RBV6"/>
<dbReference type="FunCoup" id="A0A7M7RBV6">
    <property type="interactions" value="954"/>
</dbReference>
<proteinExistence type="inferred from homology"/>
<dbReference type="Proteomes" id="UP000007110">
    <property type="component" value="Unassembled WGS sequence"/>
</dbReference>
<evidence type="ECO:0000256" key="3">
    <source>
        <dbReference type="ARBA" id="ARBA00023054"/>
    </source>
</evidence>
<feature type="compositionally biased region" description="Basic and acidic residues" evidence="4">
    <location>
        <begin position="29"/>
        <end position="46"/>
    </location>
</feature>
<evidence type="ECO:0000256" key="1">
    <source>
        <dbReference type="ARBA" id="ARBA00004214"/>
    </source>
</evidence>
<evidence type="ECO:0000313" key="6">
    <source>
        <dbReference type="EnsemblMetazoa" id="XP_786890"/>
    </source>
</evidence>
<evidence type="ECO:0000259" key="5">
    <source>
        <dbReference type="Pfam" id="PF06244"/>
    </source>
</evidence>
<evidence type="ECO:0000256" key="4">
    <source>
        <dbReference type="SAM" id="MobiDB-lite"/>
    </source>
</evidence>
<name>A0A7M7RBV6_STRPU</name>
<reference evidence="7" key="1">
    <citation type="submission" date="2015-02" db="EMBL/GenBank/DDBJ databases">
        <title>Genome sequencing for Strongylocentrotus purpuratus.</title>
        <authorList>
            <person name="Murali S."/>
            <person name="Liu Y."/>
            <person name="Vee V."/>
            <person name="English A."/>
            <person name="Wang M."/>
            <person name="Skinner E."/>
            <person name="Han Y."/>
            <person name="Muzny D.M."/>
            <person name="Worley K.C."/>
            <person name="Gibbs R.A."/>
        </authorList>
    </citation>
    <scope>NUCLEOTIDE SEQUENCE</scope>
</reference>
<dbReference type="InterPro" id="IPR010422">
    <property type="entry name" value="Ccdc124/Oxs1"/>
</dbReference>
<feature type="compositionally biased region" description="Basic and acidic residues" evidence="4">
    <location>
        <begin position="104"/>
        <end position="115"/>
    </location>
</feature>
<comment type="similarity">
    <text evidence="2">Belongs to the CCDC124 family.</text>
</comment>
<dbReference type="GO" id="GO:0030496">
    <property type="term" value="C:midbody"/>
    <property type="evidence" value="ECO:0007669"/>
    <property type="project" value="UniProtKB-SubCell"/>
</dbReference>
<keyword evidence="3" id="KW-0175">Coiled coil</keyword>
<dbReference type="InParanoid" id="A0A7M7RBV6"/>
<dbReference type="KEGG" id="spu:581814"/>
<sequence>MPKKMKGENSKAVEAKARKAEAKAAIASQKEKESEDAYWKDDDKQVNRKIQRKAGKEQKRQEELAKKEELRKMLEEEESNIKIKVPSSKKGGSGKLSRAQVEANQERMEKEREEAAAAAQKQATHLDAPLEENLNIRLAQEEQDGVVSARDVGEAISALSVKDADLVKHPEKRVKAAYAAYEEVNLPILKAQNPSLRLSQLKQMLKKDWMKSPENPMNQQFQDYNAKK</sequence>
<reference evidence="6" key="2">
    <citation type="submission" date="2021-01" db="UniProtKB">
        <authorList>
            <consortium name="EnsemblMetazoa"/>
        </authorList>
    </citation>
    <scope>IDENTIFICATION</scope>
</reference>
<evidence type="ECO:0000256" key="2">
    <source>
        <dbReference type="ARBA" id="ARBA00008296"/>
    </source>
</evidence>
<dbReference type="PANTHER" id="PTHR21680:SF0">
    <property type="entry name" value="COILED-COIL DOMAIN-CONTAINING PROTEIN 124"/>
    <property type="match status" value="1"/>
</dbReference>
<comment type="subcellular location">
    <subcellularLocation>
        <location evidence="1">Midbody</location>
    </subcellularLocation>
</comment>
<dbReference type="GO" id="GO:0006366">
    <property type="term" value="P:transcription by RNA polymerase II"/>
    <property type="evidence" value="ECO:0000318"/>
    <property type="project" value="GO_Central"/>
</dbReference>
<feature type="region of interest" description="Disordered" evidence="4">
    <location>
        <begin position="1"/>
        <end position="126"/>
    </location>
</feature>
<feature type="compositionally biased region" description="Basic and acidic residues" evidence="4">
    <location>
        <begin position="1"/>
        <end position="22"/>
    </location>
</feature>
<accession>A0A7M7RBV6</accession>
<dbReference type="Pfam" id="PF06244">
    <property type="entry name" value="Ccdc124"/>
    <property type="match status" value="1"/>
</dbReference>
<dbReference type="RefSeq" id="XP_786890.1">
    <property type="nucleotide sequence ID" value="XM_781797.5"/>
</dbReference>
<dbReference type="PANTHER" id="PTHR21680">
    <property type="entry name" value="COILED-COIL DOMAIN-CONTAINING PROTEIN 124"/>
    <property type="match status" value="1"/>
</dbReference>
<feature type="compositionally biased region" description="Basic and acidic residues" evidence="4">
    <location>
        <begin position="54"/>
        <end position="74"/>
    </location>
</feature>
<dbReference type="GO" id="GO:0005634">
    <property type="term" value="C:nucleus"/>
    <property type="evidence" value="ECO:0000318"/>
    <property type="project" value="GO_Central"/>
</dbReference>
<organism evidence="6 7">
    <name type="scientific">Strongylocentrotus purpuratus</name>
    <name type="common">Purple sea urchin</name>
    <dbReference type="NCBI Taxonomy" id="7668"/>
    <lineage>
        <taxon>Eukaryota</taxon>
        <taxon>Metazoa</taxon>
        <taxon>Echinodermata</taxon>
        <taxon>Eleutherozoa</taxon>
        <taxon>Echinozoa</taxon>
        <taxon>Echinoidea</taxon>
        <taxon>Euechinoidea</taxon>
        <taxon>Echinacea</taxon>
        <taxon>Camarodonta</taxon>
        <taxon>Echinidea</taxon>
        <taxon>Strongylocentrotidae</taxon>
        <taxon>Strongylocentrotus</taxon>
    </lineage>
</organism>
<dbReference type="CTD" id="115098"/>
<feature type="domain" description="Coiled-coil" evidence="5">
    <location>
        <begin position="137"/>
        <end position="219"/>
    </location>
</feature>
<evidence type="ECO:0000313" key="7">
    <source>
        <dbReference type="Proteomes" id="UP000007110"/>
    </source>
</evidence>
<dbReference type="OMA" id="FEERMMP"/>
<dbReference type="GeneID" id="581814"/>
<keyword evidence="7" id="KW-1185">Reference proteome</keyword>
<dbReference type="InterPro" id="IPR054414">
    <property type="entry name" value="Ccdc124/Oxs1_C"/>
</dbReference>
<dbReference type="EnsemblMetazoa" id="XM_781797">
    <property type="protein sequence ID" value="XP_786890"/>
    <property type="gene ID" value="LOC581814"/>
</dbReference>
<dbReference type="GO" id="GO:0003713">
    <property type="term" value="F:transcription coactivator activity"/>
    <property type="evidence" value="ECO:0000318"/>
    <property type="project" value="GO_Central"/>
</dbReference>
<protein>
    <recommendedName>
        <fullName evidence="5">Coiled-coil domain-containing protein</fullName>
    </recommendedName>
</protein>